<evidence type="ECO:0000256" key="4">
    <source>
        <dbReference type="ARBA" id="ARBA00022989"/>
    </source>
</evidence>
<organism evidence="8 9">
    <name type="scientific">Rhizophagus irregularis</name>
    <dbReference type="NCBI Taxonomy" id="588596"/>
    <lineage>
        <taxon>Eukaryota</taxon>
        <taxon>Fungi</taxon>
        <taxon>Fungi incertae sedis</taxon>
        <taxon>Mucoromycota</taxon>
        <taxon>Glomeromycotina</taxon>
        <taxon>Glomeromycetes</taxon>
        <taxon>Glomerales</taxon>
        <taxon>Glomeraceae</taxon>
        <taxon>Rhizophagus</taxon>
    </lineage>
</organism>
<dbReference type="VEuPathDB" id="FungiDB:RhiirFUN_003040"/>
<proteinExistence type="predicted"/>
<dbReference type="PANTHER" id="PTHR10582:SF2">
    <property type="entry name" value="INACTIVE"/>
    <property type="match status" value="1"/>
</dbReference>
<dbReference type="GO" id="GO:0005216">
    <property type="term" value="F:monoatomic ion channel activity"/>
    <property type="evidence" value="ECO:0007669"/>
    <property type="project" value="InterPro"/>
</dbReference>
<keyword evidence="5 6" id="KW-0472">Membrane</keyword>
<protein>
    <recommendedName>
        <fullName evidence="7">Ion transport domain-containing protein</fullName>
    </recommendedName>
</protein>
<evidence type="ECO:0000313" key="8">
    <source>
        <dbReference type="EMBL" id="PKC05524.1"/>
    </source>
</evidence>
<evidence type="ECO:0000256" key="6">
    <source>
        <dbReference type="SAM" id="Phobius"/>
    </source>
</evidence>
<dbReference type="InterPro" id="IPR005821">
    <property type="entry name" value="Ion_trans_dom"/>
</dbReference>
<keyword evidence="4 6" id="KW-1133">Transmembrane helix</keyword>
<feature type="transmembrane region" description="Helical" evidence="6">
    <location>
        <begin position="918"/>
        <end position="942"/>
    </location>
</feature>
<evidence type="ECO:0000256" key="5">
    <source>
        <dbReference type="ARBA" id="ARBA00023136"/>
    </source>
</evidence>
<dbReference type="VEuPathDB" id="FungiDB:FUN_021208"/>
<name>A0A2N0PFC0_9GLOM</name>
<feature type="transmembrane region" description="Helical" evidence="6">
    <location>
        <begin position="677"/>
        <end position="698"/>
    </location>
</feature>
<dbReference type="Pfam" id="PF00520">
    <property type="entry name" value="Ion_trans"/>
    <property type="match status" value="1"/>
</dbReference>
<dbReference type="PANTHER" id="PTHR10582">
    <property type="entry name" value="TRANSIENT RECEPTOR POTENTIAL ION CHANNEL PROTEIN"/>
    <property type="match status" value="1"/>
</dbReference>
<dbReference type="VEuPathDB" id="FungiDB:RhiirA1_464618"/>
<evidence type="ECO:0000256" key="3">
    <source>
        <dbReference type="ARBA" id="ARBA00022737"/>
    </source>
</evidence>
<dbReference type="Proteomes" id="UP000232722">
    <property type="component" value="Unassembled WGS sequence"/>
</dbReference>
<dbReference type="InterPro" id="IPR024862">
    <property type="entry name" value="TRPV"/>
</dbReference>
<evidence type="ECO:0000313" key="9">
    <source>
        <dbReference type="Proteomes" id="UP000232722"/>
    </source>
</evidence>
<accession>A0A2N0PFC0</accession>
<dbReference type="VEuPathDB" id="FungiDB:RhiirFUN_003041"/>
<evidence type="ECO:0000259" key="7">
    <source>
        <dbReference type="Pfam" id="PF00520"/>
    </source>
</evidence>
<feature type="transmembrane region" description="Helical" evidence="6">
    <location>
        <begin position="740"/>
        <end position="760"/>
    </location>
</feature>
<dbReference type="SUPFAM" id="SSF82171">
    <property type="entry name" value="DPP6 N-terminal domain-like"/>
    <property type="match status" value="1"/>
</dbReference>
<dbReference type="SUPFAM" id="SSF81324">
    <property type="entry name" value="Voltage-gated potassium channels"/>
    <property type="match status" value="1"/>
</dbReference>
<keyword evidence="3" id="KW-0677">Repeat</keyword>
<comment type="subcellular location">
    <subcellularLocation>
        <location evidence="1">Membrane</location>
        <topology evidence="1">Multi-pass membrane protein</topology>
    </subcellularLocation>
</comment>
<evidence type="ECO:0000256" key="2">
    <source>
        <dbReference type="ARBA" id="ARBA00022692"/>
    </source>
</evidence>
<keyword evidence="2 6" id="KW-0812">Transmembrane</keyword>
<sequence length="1035" mass="121769">MSEENTIQISDDVNEIVSHNSRDPHHAHNGKQISLVLLSPNGTYIVTYSEDDKSIEGWIVDNSKLILDSQVNVPEESKNIFMIKVNDSKIVCFLCKRNHEVCIEIFQISNEHRPFKLNPKLKKWQPTIFFQKNGNLVINTSFKILIYSPHDEINDELILMSSCEISNNKGNFIDEDNNVWAISSNYLFHWDLETSRLKFSYSLGFMATHSKTNNKLTVMSKGNYILVKHYDEIAIFSKGVHFPIRNIRLINSDMKIELCEVQNNVYLLAFNSPEKYTINIIYDITDIYDRTDIYDITDTNKQPVDASRIFNDENSENDSKNKFILCEYNSGSKKAFGLVDGKISCINLSDLNWHDFYESHKGEDDFICWNNYLCQTAFEKNYCNDTLAFPDMESIRSLFSKEHKNIQQINFDNQKYKWRISRTTNKLLVYTNEKVKLCSINIFKKQNSSKFQELKWKILNNNALALLDNKTIKIFEYNNNKEMIFLIEIISSIIEDERCLAKYGPTLLPNLIKSSDPELTRYIKDIYNKCMKLVKEDPKRNLKFLNIITSSMNDLHKKYPDHITKFNSEMFMLLDPFNEKIDDNDYSHFYPFCQEIKIVIFQLFLIFQRDQSKQRKQQIVLIVPYIDYCYYPFEYSGWKEIFYPQSSVFTDTCKKEFYTNWNGEAIINFKWNTFGRIYYFVIWLLFMVFLVCFTVASYPTLSITRDVRINLYQTSIAFGFFHIIFELRQFIWNPKKYFSSIWNLFDISAYLSVTITSIYYIKNDVTVVTPEWALLISCLLLDLKFLLFFKIFESFGVYFAIIFGVAKRVFSFLVVLAIIILSFAHAFFLLLHPEKLLDSLKAQNPNDSNNPWTLSNTYNQTDENGKILNETLIQVPDENTNLFYSYSTSLLATYLFLTGSQNSFSPWSPDPTSIGNTILFILMAVFSFLIVIYLMNLFIGLLNMAIEKDNDRASYLVQKAEVIAEIELFYLLPHQRRWKTWFPEVIYYTVEVEKARKYIREAIIKGEWKMDDWPEMKHKILKLLSIEDVIIDLAV</sequence>
<dbReference type="AlphaFoldDB" id="A0A2N0PFC0"/>
<feature type="domain" description="Ion transport" evidence="7">
    <location>
        <begin position="679"/>
        <end position="953"/>
    </location>
</feature>
<reference evidence="8 9" key="1">
    <citation type="submission" date="2016-04" db="EMBL/GenBank/DDBJ databases">
        <title>Genome analyses suggest a sexual origin of heterokaryosis in a supposedly ancient asexual fungus.</title>
        <authorList>
            <person name="Ropars J."/>
            <person name="Sedzielewska K."/>
            <person name="Noel J."/>
            <person name="Charron P."/>
            <person name="Farinelli L."/>
            <person name="Marton T."/>
            <person name="Kruger M."/>
            <person name="Pelin A."/>
            <person name="Brachmann A."/>
            <person name="Corradi N."/>
        </authorList>
    </citation>
    <scope>NUCLEOTIDE SEQUENCE [LARGE SCALE GENOMIC DNA]</scope>
    <source>
        <strain evidence="8 9">A5</strain>
    </source>
</reference>
<dbReference type="GO" id="GO:0005886">
    <property type="term" value="C:plasma membrane"/>
    <property type="evidence" value="ECO:0007669"/>
    <property type="project" value="TreeGrafter"/>
</dbReference>
<reference evidence="8 9" key="2">
    <citation type="submission" date="2017-09" db="EMBL/GenBank/DDBJ databases">
        <title>Extensive intraspecific genome diversity in a model arbuscular mycorrhizal fungus.</title>
        <authorList>
            <person name="Chen E.C."/>
            <person name="Morin E."/>
            <person name="Beaudet D."/>
            <person name="Noel J."/>
            <person name="Ndikumana S."/>
            <person name="Charron P."/>
            <person name="St-Onge C."/>
            <person name="Giorgi J."/>
            <person name="Grigoriev I.V."/>
            <person name="Roux C."/>
            <person name="Martin F.M."/>
            <person name="Corradi N."/>
        </authorList>
    </citation>
    <scope>NUCLEOTIDE SEQUENCE [LARGE SCALE GENOMIC DNA]</scope>
    <source>
        <strain evidence="8 9">A5</strain>
    </source>
</reference>
<dbReference type="GO" id="GO:0098703">
    <property type="term" value="P:calcium ion import across plasma membrane"/>
    <property type="evidence" value="ECO:0007669"/>
    <property type="project" value="TreeGrafter"/>
</dbReference>
<feature type="transmembrane region" description="Helical" evidence="6">
    <location>
        <begin position="809"/>
        <end position="831"/>
    </location>
</feature>
<comment type="caution">
    <text evidence="8">The sequence shown here is derived from an EMBL/GenBank/DDBJ whole genome shotgun (WGS) entry which is preliminary data.</text>
</comment>
<evidence type="ECO:0000256" key="1">
    <source>
        <dbReference type="ARBA" id="ARBA00004141"/>
    </source>
</evidence>
<gene>
    <name evidence="8" type="ORF">RhiirA5_420819</name>
</gene>
<dbReference type="EMBL" id="LLXJ01000868">
    <property type="protein sequence ID" value="PKC05524.1"/>
    <property type="molecule type" value="Genomic_DNA"/>
</dbReference>